<dbReference type="Proteomes" id="UP001500994">
    <property type="component" value="Unassembled WGS sequence"/>
</dbReference>
<dbReference type="SUPFAM" id="SSF55781">
    <property type="entry name" value="GAF domain-like"/>
    <property type="match status" value="1"/>
</dbReference>
<organism evidence="1 2">
    <name type="scientific">Streptomyces lunalinharesii</name>
    <dbReference type="NCBI Taxonomy" id="333384"/>
    <lineage>
        <taxon>Bacteria</taxon>
        <taxon>Bacillati</taxon>
        <taxon>Actinomycetota</taxon>
        <taxon>Actinomycetes</taxon>
        <taxon>Kitasatosporales</taxon>
        <taxon>Streptomycetaceae</taxon>
        <taxon>Streptomyces</taxon>
    </lineage>
</organism>
<gene>
    <name evidence="1" type="ORF">GCM10009864_26260</name>
</gene>
<comment type="caution">
    <text evidence="1">The sequence shown here is derived from an EMBL/GenBank/DDBJ whole genome shotgun (WGS) entry which is preliminary data.</text>
</comment>
<reference evidence="2" key="1">
    <citation type="journal article" date="2019" name="Int. J. Syst. Evol. Microbiol.">
        <title>The Global Catalogue of Microorganisms (GCM) 10K type strain sequencing project: providing services to taxonomists for standard genome sequencing and annotation.</title>
        <authorList>
            <consortium name="The Broad Institute Genomics Platform"/>
            <consortium name="The Broad Institute Genome Sequencing Center for Infectious Disease"/>
            <person name="Wu L."/>
            <person name="Ma J."/>
        </authorList>
    </citation>
    <scope>NUCLEOTIDE SEQUENCE [LARGE SCALE GENOMIC DNA]</scope>
    <source>
        <strain evidence="2">JCM 16374</strain>
    </source>
</reference>
<keyword evidence="2" id="KW-1185">Reference proteome</keyword>
<name>A0ABP6E780_9ACTN</name>
<proteinExistence type="predicted"/>
<evidence type="ECO:0000313" key="1">
    <source>
        <dbReference type="EMBL" id="GAA2658327.1"/>
    </source>
</evidence>
<protein>
    <submittedName>
        <fullName evidence="1">Uncharacterized protein</fullName>
    </submittedName>
</protein>
<dbReference type="RefSeq" id="WP_344575297.1">
    <property type="nucleotide sequence ID" value="NZ_BAAARK010000006.1"/>
</dbReference>
<dbReference type="EMBL" id="BAAARK010000006">
    <property type="protein sequence ID" value="GAA2658327.1"/>
    <property type="molecule type" value="Genomic_DNA"/>
</dbReference>
<accession>A0ABP6E780</accession>
<evidence type="ECO:0000313" key="2">
    <source>
        <dbReference type="Proteomes" id="UP001500994"/>
    </source>
</evidence>
<sequence>MMDRACAVLRRAASVLRTKAVRRDDRTSKAPQDCNCLRAAAMIWADELAMRSGMSVRISVPHPRGVQVIHHVFRPDNSPQRLTIGEVLPPGSAPAQALGVPHDGRCVFVPEPDLRSAELATVIACPESPDRAAALSVTGPADLLDLALVASDRYRHLLIDTASSISVSLTTDTPTRT</sequence>